<evidence type="ECO:0000256" key="4">
    <source>
        <dbReference type="ARBA" id="ARBA00022692"/>
    </source>
</evidence>
<dbReference type="AlphaFoldDB" id="A0A0R1TT29"/>
<dbReference type="EMBL" id="AZFJ01000061">
    <property type="protein sequence ID" value="KRL84463.1"/>
    <property type="molecule type" value="Genomic_DNA"/>
</dbReference>
<evidence type="ECO:0000256" key="5">
    <source>
        <dbReference type="ARBA" id="ARBA00022960"/>
    </source>
</evidence>
<protein>
    <submittedName>
        <fullName evidence="9">Cell shape determining protein</fullName>
    </submittedName>
</protein>
<evidence type="ECO:0000256" key="7">
    <source>
        <dbReference type="ARBA" id="ARBA00023136"/>
    </source>
</evidence>
<dbReference type="OrthoDB" id="2148512at2"/>
<proteinExistence type="inferred from homology"/>
<comment type="caution">
    <text evidence="9">The sequence shown here is derived from an EMBL/GenBank/DDBJ whole genome shotgun (WGS) entry which is preliminary data.</text>
</comment>
<dbReference type="STRING" id="1423783.FC50_GL002074"/>
<name>A0A0R1TT29_9LACO</name>
<evidence type="ECO:0000313" key="10">
    <source>
        <dbReference type="Proteomes" id="UP000051922"/>
    </source>
</evidence>
<evidence type="ECO:0000256" key="8">
    <source>
        <dbReference type="SAM" id="Phobius"/>
    </source>
</evidence>
<dbReference type="InterPro" id="IPR007227">
    <property type="entry name" value="Cell_shape_determining_MreD"/>
</dbReference>
<sequence>MGGNGVDEKKFTRHWVAIATVYLAVLLDGAVAHVLGQWIMRATYTGVPQLTLLSLVLVVVFVPQENWVMPIAIGAGLITDFFYTGILGVNTFILPLIVFLVTQVRPIVPRRWLFVWAVFVIAVTISEVASYVVAMMLGSTTASVGALITQHIAPGLTVNIILFAIMYYVLSRLLVKLTQD</sequence>
<reference evidence="9 10" key="1">
    <citation type="journal article" date="2015" name="Genome Announc.">
        <title>Expanding the biotechnology potential of lactobacilli through comparative genomics of 213 strains and associated genera.</title>
        <authorList>
            <person name="Sun Z."/>
            <person name="Harris H.M."/>
            <person name="McCann A."/>
            <person name="Guo C."/>
            <person name="Argimon S."/>
            <person name="Zhang W."/>
            <person name="Yang X."/>
            <person name="Jeffery I.B."/>
            <person name="Cooney J.C."/>
            <person name="Kagawa T.F."/>
            <person name="Liu W."/>
            <person name="Song Y."/>
            <person name="Salvetti E."/>
            <person name="Wrobel A."/>
            <person name="Rasinkangas P."/>
            <person name="Parkhill J."/>
            <person name="Rea M.C."/>
            <person name="O'Sullivan O."/>
            <person name="Ritari J."/>
            <person name="Douillard F.P."/>
            <person name="Paul Ross R."/>
            <person name="Yang R."/>
            <person name="Briner A.E."/>
            <person name="Felis G.E."/>
            <person name="de Vos W.M."/>
            <person name="Barrangou R."/>
            <person name="Klaenhammer T.R."/>
            <person name="Caufield P.W."/>
            <person name="Cui Y."/>
            <person name="Zhang H."/>
            <person name="O'Toole P.W."/>
        </authorList>
    </citation>
    <scope>NUCLEOTIDE SEQUENCE [LARGE SCALE GENOMIC DNA]</scope>
    <source>
        <strain evidence="9 10">DSM 15945</strain>
    </source>
</reference>
<gene>
    <name evidence="9" type="ORF">FC50_GL002074</name>
</gene>
<feature type="transmembrane region" description="Helical" evidence="8">
    <location>
        <begin position="15"/>
        <end position="35"/>
    </location>
</feature>
<evidence type="ECO:0000256" key="3">
    <source>
        <dbReference type="ARBA" id="ARBA00022475"/>
    </source>
</evidence>
<dbReference type="GO" id="GO:0008360">
    <property type="term" value="P:regulation of cell shape"/>
    <property type="evidence" value="ECO:0007669"/>
    <property type="project" value="UniProtKB-KW"/>
</dbReference>
<feature type="transmembrane region" description="Helical" evidence="8">
    <location>
        <begin position="152"/>
        <end position="170"/>
    </location>
</feature>
<dbReference type="Proteomes" id="UP000051922">
    <property type="component" value="Unassembled WGS sequence"/>
</dbReference>
<dbReference type="GO" id="GO:0005886">
    <property type="term" value="C:plasma membrane"/>
    <property type="evidence" value="ECO:0007669"/>
    <property type="project" value="UniProtKB-SubCell"/>
</dbReference>
<keyword evidence="4 8" id="KW-0812">Transmembrane</keyword>
<evidence type="ECO:0000256" key="1">
    <source>
        <dbReference type="ARBA" id="ARBA00004651"/>
    </source>
</evidence>
<keyword evidence="3" id="KW-1003">Cell membrane</keyword>
<evidence type="ECO:0000256" key="2">
    <source>
        <dbReference type="ARBA" id="ARBA00007776"/>
    </source>
</evidence>
<keyword evidence="7 8" id="KW-0472">Membrane</keyword>
<keyword evidence="6 8" id="KW-1133">Transmembrane helix</keyword>
<comment type="subcellular location">
    <subcellularLocation>
        <location evidence="1">Cell membrane</location>
        <topology evidence="1">Multi-pass membrane protein</topology>
    </subcellularLocation>
</comment>
<feature type="transmembrane region" description="Helical" evidence="8">
    <location>
        <begin position="113"/>
        <end position="132"/>
    </location>
</feature>
<dbReference type="Pfam" id="PF04093">
    <property type="entry name" value="MreD"/>
    <property type="match status" value="1"/>
</dbReference>
<keyword evidence="5" id="KW-0133">Cell shape</keyword>
<dbReference type="PATRIC" id="fig|1423783.4.peg.2126"/>
<evidence type="ECO:0000256" key="6">
    <source>
        <dbReference type="ARBA" id="ARBA00022989"/>
    </source>
</evidence>
<evidence type="ECO:0000313" key="9">
    <source>
        <dbReference type="EMBL" id="KRL84463.1"/>
    </source>
</evidence>
<organism evidence="9 10">
    <name type="scientific">Lacticaseibacillus pantheris DSM 15945 = JCM 12539 = NBRC 106106</name>
    <dbReference type="NCBI Taxonomy" id="1423783"/>
    <lineage>
        <taxon>Bacteria</taxon>
        <taxon>Bacillati</taxon>
        <taxon>Bacillota</taxon>
        <taxon>Bacilli</taxon>
        <taxon>Lactobacillales</taxon>
        <taxon>Lactobacillaceae</taxon>
        <taxon>Lacticaseibacillus</taxon>
    </lineage>
</organism>
<keyword evidence="10" id="KW-1185">Reference proteome</keyword>
<feature type="transmembrane region" description="Helical" evidence="8">
    <location>
        <begin position="42"/>
        <end position="61"/>
    </location>
</feature>
<feature type="transmembrane region" description="Helical" evidence="8">
    <location>
        <begin position="81"/>
        <end position="101"/>
    </location>
</feature>
<dbReference type="NCBIfam" id="TIGR03426">
    <property type="entry name" value="shape_MreD"/>
    <property type="match status" value="1"/>
</dbReference>
<comment type="similarity">
    <text evidence="2">Belongs to the MreD family.</text>
</comment>
<accession>A0A0R1TT29</accession>